<gene>
    <name evidence="2" type="ORF">E4U43_005288</name>
</gene>
<evidence type="ECO:0000313" key="3">
    <source>
        <dbReference type="Proteomes" id="UP000748025"/>
    </source>
</evidence>
<proteinExistence type="predicted"/>
<feature type="non-terminal residue" evidence="2">
    <location>
        <position position="1"/>
    </location>
</feature>
<dbReference type="OrthoDB" id="4935069at2759"/>
<keyword evidence="1" id="KW-0472">Membrane</keyword>
<name>A0A9P7N2T7_9HYPO</name>
<dbReference type="Proteomes" id="UP000748025">
    <property type="component" value="Unassembled WGS sequence"/>
</dbReference>
<reference evidence="2" key="1">
    <citation type="journal article" date="2020" name="bioRxiv">
        <title>Whole genome comparisons of ergot fungi reveals the divergence and evolution of species within the genus Claviceps are the result of varying mechanisms driving genome evolution and host range expansion.</title>
        <authorList>
            <person name="Wyka S.A."/>
            <person name="Mondo S.J."/>
            <person name="Liu M."/>
            <person name="Dettman J."/>
            <person name="Nalam V."/>
            <person name="Broders K.D."/>
        </authorList>
    </citation>
    <scope>NUCLEOTIDE SEQUENCE</scope>
    <source>
        <strain evidence="2">CCC 602</strain>
    </source>
</reference>
<accession>A0A9P7N2T7</accession>
<comment type="caution">
    <text evidence="2">The sequence shown here is derived from an EMBL/GenBank/DDBJ whole genome shotgun (WGS) entry which is preliminary data.</text>
</comment>
<feature type="transmembrane region" description="Helical" evidence="1">
    <location>
        <begin position="47"/>
        <end position="65"/>
    </location>
</feature>
<evidence type="ECO:0000256" key="1">
    <source>
        <dbReference type="SAM" id="Phobius"/>
    </source>
</evidence>
<keyword evidence="1" id="KW-0812">Transmembrane</keyword>
<sequence>AVLKFETSQVGLMKFVPANSPRCDSIAPAAAAVLEVTGYKQQLKRNFSMISMLGLAVAVLVVAVLNTWTTLATSISPALPSGGSGAGICNLCLAASLAEFLSAYPIAR</sequence>
<dbReference type="EMBL" id="SRPW01003455">
    <property type="protein sequence ID" value="KAG5986951.1"/>
    <property type="molecule type" value="Genomic_DNA"/>
</dbReference>
<evidence type="ECO:0000313" key="2">
    <source>
        <dbReference type="EMBL" id="KAG5986951.1"/>
    </source>
</evidence>
<protein>
    <submittedName>
        <fullName evidence="2">Uncharacterized protein</fullName>
    </submittedName>
</protein>
<keyword evidence="1" id="KW-1133">Transmembrane helix</keyword>
<organism evidence="2 3">
    <name type="scientific">Claviceps pusilla</name>
    <dbReference type="NCBI Taxonomy" id="123648"/>
    <lineage>
        <taxon>Eukaryota</taxon>
        <taxon>Fungi</taxon>
        <taxon>Dikarya</taxon>
        <taxon>Ascomycota</taxon>
        <taxon>Pezizomycotina</taxon>
        <taxon>Sordariomycetes</taxon>
        <taxon>Hypocreomycetidae</taxon>
        <taxon>Hypocreales</taxon>
        <taxon>Clavicipitaceae</taxon>
        <taxon>Claviceps</taxon>
    </lineage>
</organism>
<dbReference type="AlphaFoldDB" id="A0A9P7N2T7"/>
<keyword evidence="3" id="KW-1185">Reference proteome</keyword>
<feature type="transmembrane region" description="Helical" evidence="1">
    <location>
        <begin position="85"/>
        <end position="107"/>
    </location>
</feature>